<dbReference type="AlphaFoldDB" id="A0A5B7EZF9"/>
<evidence type="ECO:0000313" key="2">
    <source>
        <dbReference type="Proteomes" id="UP000324222"/>
    </source>
</evidence>
<proteinExistence type="predicted"/>
<dbReference type="Proteomes" id="UP000324222">
    <property type="component" value="Unassembled WGS sequence"/>
</dbReference>
<evidence type="ECO:0000313" key="1">
    <source>
        <dbReference type="EMBL" id="MPC40470.1"/>
    </source>
</evidence>
<sequence>MRGVRPCIVQSIQRLKEDSHPSAHFFLKASFVQCILPCPSSAPLPSLIPRVLSFRVAAICSHIPVRVGPHSPENDSPFNALIAPSVSA</sequence>
<comment type="caution">
    <text evidence="1">The sequence shown here is derived from an EMBL/GenBank/DDBJ whole genome shotgun (WGS) entry which is preliminary data.</text>
</comment>
<organism evidence="1 2">
    <name type="scientific">Portunus trituberculatus</name>
    <name type="common">Swimming crab</name>
    <name type="synonym">Neptunus trituberculatus</name>
    <dbReference type="NCBI Taxonomy" id="210409"/>
    <lineage>
        <taxon>Eukaryota</taxon>
        <taxon>Metazoa</taxon>
        <taxon>Ecdysozoa</taxon>
        <taxon>Arthropoda</taxon>
        <taxon>Crustacea</taxon>
        <taxon>Multicrustacea</taxon>
        <taxon>Malacostraca</taxon>
        <taxon>Eumalacostraca</taxon>
        <taxon>Eucarida</taxon>
        <taxon>Decapoda</taxon>
        <taxon>Pleocyemata</taxon>
        <taxon>Brachyura</taxon>
        <taxon>Eubrachyura</taxon>
        <taxon>Portunoidea</taxon>
        <taxon>Portunidae</taxon>
        <taxon>Portuninae</taxon>
        <taxon>Portunus</taxon>
    </lineage>
</organism>
<gene>
    <name evidence="1" type="ORF">E2C01_034028</name>
</gene>
<name>A0A5B7EZF9_PORTR</name>
<keyword evidence="2" id="KW-1185">Reference proteome</keyword>
<reference evidence="1 2" key="1">
    <citation type="submission" date="2019-05" db="EMBL/GenBank/DDBJ databases">
        <title>Another draft genome of Portunus trituberculatus and its Hox gene families provides insights of decapod evolution.</title>
        <authorList>
            <person name="Jeong J.-H."/>
            <person name="Song I."/>
            <person name="Kim S."/>
            <person name="Choi T."/>
            <person name="Kim D."/>
            <person name="Ryu S."/>
            <person name="Kim W."/>
        </authorList>
    </citation>
    <scope>NUCLEOTIDE SEQUENCE [LARGE SCALE GENOMIC DNA]</scope>
    <source>
        <tissue evidence="1">Muscle</tissue>
    </source>
</reference>
<protein>
    <submittedName>
        <fullName evidence="1">Uncharacterized protein</fullName>
    </submittedName>
</protein>
<dbReference type="EMBL" id="VSRR010004704">
    <property type="protein sequence ID" value="MPC40470.1"/>
    <property type="molecule type" value="Genomic_DNA"/>
</dbReference>
<accession>A0A5B7EZF9</accession>